<keyword evidence="6" id="KW-1015">Disulfide bond</keyword>
<feature type="domain" description="FAD/NAD(P)-binding" evidence="8">
    <location>
        <begin position="15"/>
        <end position="62"/>
    </location>
</feature>
<evidence type="ECO:0000256" key="4">
    <source>
        <dbReference type="ARBA" id="ARBA00022827"/>
    </source>
</evidence>
<comment type="similarity">
    <text evidence="2">Belongs to the class-I pyridine nucleotide-disulfide oxidoreductase family.</text>
</comment>
<keyword evidence="5" id="KW-0560">Oxidoreductase</keyword>
<dbReference type="GO" id="GO:0005739">
    <property type="term" value="C:mitochondrion"/>
    <property type="evidence" value="ECO:0007669"/>
    <property type="project" value="TreeGrafter"/>
</dbReference>
<dbReference type="EMBL" id="CP144089">
    <property type="protein sequence ID" value="WWD04312.1"/>
    <property type="molecule type" value="Genomic_DNA"/>
</dbReference>
<dbReference type="GO" id="GO:0045454">
    <property type="term" value="P:cell redox homeostasis"/>
    <property type="evidence" value="ECO:0007669"/>
    <property type="project" value="InterPro"/>
</dbReference>
<keyword evidence="10" id="KW-1185">Reference proteome</keyword>
<evidence type="ECO:0000256" key="7">
    <source>
        <dbReference type="ARBA" id="ARBA00023284"/>
    </source>
</evidence>
<keyword evidence="3" id="KW-0285">Flavoprotein</keyword>
<evidence type="ECO:0000313" key="9">
    <source>
        <dbReference type="EMBL" id="WWD04312.1"/>
    </source>
</evidence>
<dbReference type="RefSeq" id="XP_066082279.1">
    <property type="nucleotide sequence ID" value="XM_066226182.1"/>
</dbReference>
<keyword evidence="7" id="KW-0676">Redox-active center</keyword>
<evidence type="ECO:0000256" key="5">
    <source>
        <dbReference type="ARBA" id="ARBA00023002"/>
    </source>
</evidence>
<dbReference type="GO" id="GO:0034599">
    <property type="term" value="P:cellular response to oxidative stress"/>
    <property type="evidence" value="ECO:0007669"/>
    <property type="project" value="TreeGrafter"/>
</dbReference>
<evidence type="ECO:0000256" key="6">
    <source>
        <dbReference type="ARBA" id="ARBA00023157"/>
    </source>
</evidence>
<dbReference type="InterPro" id="IPR023753">
    <property type="entry name" value="FAD/NAD-binding_dom"/>
</dbReference>
<dbReference type="GO" id="GO:0005829">
    <property type="term" value="C:cytosol"/>
    <property type="evidence" value="ECO:0007669"/>
    <property type="project" value="TreeGrafter"/>
</dbReference>
<dbReference type="InterPro" id="IPR036188">
    <property type="entry name" value="FAD/NAD-bd_sf"/>
</dbReference>
<dbReference type="PANTHER" id="PTHR42737">
    <property type="entry name" value="GLUTATHIONE REDUCTASE"/>
    <property type="match status" value="1"/>
</dbReference>
<dbReference type="PANTHER" id="PTHR42737:SF2">
    <property type="entry name" value="GLUTATHIONE REDUCTASE"/>
    <property type="match status" value="1"/>
</dbReference>
<evidence type="ECO:0000256" key="3">
    <source>
        <dbReference type="ARBA" id="ARBA00022630"/>
    </source>
</evidence>
<accession>A0AAX4KF29</accession>
<dbReference type="Proteomes" id="UP001358614">
    <property type="component" value="Chromosome 1"/>
</dbReference>
<dbReference type="GeneID" id="91101185"/>
<reference evidence="9 10" key="1">
    <citation type="submission" date="2024-01" db="EMBL/GenBank/DDBJ databases">
        <title>Comparative genomics of Cryptococcus and Kwoniella reveals pathogenesis evolution and contrasting modes of karyotype evolution via chromosome fusion or intercentromeric recombination.</title>
        <authorList>
            <person name="Coelho M.A."/>
            <person name="David-Palma M."/>
            <person name="Shea T."/>
            <person name="Bowers K."/>
            <person name="McGinley-Smith S."/>
            <person name="Mohammad A.W."/>
            <person name="Gnirke A."/>
            <person name="Yurkov A.M."/>
            <person name="Nowrousian M."/>
            <person name="Sun S."/>
            <person name="Cuomo C.A."/>
            <person name="Heitman J."/>
        </authorList>
    </citation>
    <scope>NUCLEOTIDE SEQUENCE [LARGE SCALE GENOMIC DNA]</scope>
    <source>
        <strain evidence="9 10">PYCC6329</strain>
    </source>
</reference>
<dbReference type="InterPro" id="IPR012999">
    <property type="entry name" value="Pyr_OxRdtase_I_AS"/>
</dbReference>
<dbReference type="PROSITE" id="PS00076">
    <property type="entry name" value="PYRIDINE_REDOX_1"/>
    <property type="match status" value="1"/>
</dbReference>
<dbReference type="PRINTS" id="PR00411">
    <property type="entry name" value="PNDRDTASEI"/>
</dbReference>
<dbReference type="Gene3D" id="3.50.50.60">
    <property type="entry name" value="FAD/NAD(P)-binding domain"/>
    <property type="match status" value="1"/>
</dbReference>
<dbReference type="AlphaFoldDB" id="A0AAX4KF29"/>
<evidence type="ECO:0000259" key="8">
    <source>
        <dbReference type="Pfam" id="PF07992"/>
    </source>
</evidence>
<proteinExistence type="inferred from homology"/>
<dbReference type="GO" id="GO:0004362">
    <property type="term" value="F:glutathione-disulfide reductase (NADPH) activity"/>
    <property type="evidence" value="ECO:0007669"/>
    <property type="project" value="TreeGrafter"/>
</dbReference>
<dbReference type="InterPro" id="IPR046952">
    <property type="entry name" value="GSHR/TRXR-like"/>
</dbReference>
<evidence type="ECO:0000256" key="1">
    <source>
        <dbReference type="ARBA" id="ARBA00001974"/>
    </source>
</evidence>
<evidence type="ECO:0000256" key="2">
    <source>
        <dbReference type="ARBA" id="ARBA00007532"/>
    </source>
</evidence>
<dbReference type="GO" id="GO:0050660">
    <property type="term" value="F:flavin adenine dinucleotide binding"/>
    <property type="evidence" value="ECO:0007669"/>
    <property type="project" value="InterPro"/>
</dbReference>
<dbReference type="KEGG" id="ker:91101185"/>
<sequence>MPPLTKSQASEIEEYDYFVIGGGSGGLASARRAASYGAKVGLAEATPKLGGTCVNVGCVPKSRSDPILITEWLSWEAY</sequence>
<dbReference type="Pfam" id="PF07992">
    <property type="entry name" value="Pyr_redox_2"/>
    <property type="match status" value="1"/>
</dbReference>
<name>A0AAX4KF29_9TREE</name>
<keyword evidence="4" id="KW-0274">FAD</keyword>
<organism evidence="9 10">
    <name type="scientific">Kwoniella europaea PYCC6329</name>
    <dbReference type="NCBI Taxonomy" id="1423913"/>
    <lineage>
        <taxon>Eukaryota</taxon>
        <taxon>Fungi</taxon>
        <taxon>Dikarya</taxon>
        <taxon>Basidiomycota</taxon>
        <taxon>Agaricomycotina</taxon>
        <taxon>Tremellomycetes</taxon>
        <taxon>Tremellales</taxon>
        <taxon>Cryptococcaceae</taxon>
        <taxon>Kwoniella</taxon>
    </lineage>
</organism>
<dbReference type="SUPFAM" id="SSF51905">
    <property type="entry name" value="FAD/NAD(P)-binding domain"/>
    <property type="match status" value="1"/>
</dbReference>
<dbReference type="GO" id="GO:0006749">
    <property type="term" value="P:glutathione metabolic process"/>
    <property type="evidence" value="ECO:0007669"/>
    <property type="project" value="TreeGrafter"/>
</dbReference>
<protein>
    <submittedName>
        <fullName evidence="9">Glutathione reductase</fullName>
    </submittedName>
</protein>
<gene>
    <name evidence="9" type="ORF">V865_002381</name>
</gene>
<evidence type="ECO:0000313" key="10">
    <source>
        <dbReference type="Proteomes" id="UP001358614"/>
    </source>
</evidence>
<comment type="cofactor">
    <cofactor evidence="1">
        <name>FAD</name>
        <dbReference type="ChEBI" id="CHEBI:57692"/>
    </cofactor>
</comment>